<dbReference type="EMBL" id="JBHMEC010000026">
    <property type="protein sequence ID" value="MFB9151025.1"/>
    <property type="molecule type" value="Genomic_DNA"/>
</dbReference>
<evidence type="ECO:0000313" key="1">
    <source>
        <dbReference type="EMBL" id="MFB9151025.1"/>
    </source>
</evidence>
<accession>A0ABV5I4Y9</accession>
<comment type="caution">
    <text evidence="1">The sequence shown here is derived from an EMBL/GenBank/DDBJ whole genome shotgun (WGS) entry which is preliminary data.</text>
</comment>
<organism evidence="1 2">
    <name type="scientific">Roseovarius ramblicola</name>
    <dbReference type="NCBI Taxonomy" id="2022336"/>
    <lineage>
        <taxon>Bacteria</taxon>
        <taxon>Pseudomonadati</taxon>
        <taxon>Pseudomonadota</taxon>
        <taxon>Alphaproteobacteria</taxon>
        <taxon>Rhodobacterales</taxon>
        <taxon>Roseobacteraceae</taxon>
        <taxon>Roseovarius</taxon>
    </lineage>
</organism>
<dbReference type="RefSeq" id="WP_377070593.1">
    <property type="nucleotide sequence ID" value="NZ_JBHMEC010000026.1"/>
</dbReference>
<gene>
    <name evidence="1" type="ORF">ACFFU4_14830</name>
</gene>
<protein>
    <recommendedName>
        <fullName evidence="3">DUF1127 domain-containing protein</fullName>
    </recommendedName>
</protein>
<evidence type="ECO:0000313" key="2">
    <source>
        <dbReference type="Proteomes" id="UP001589670"/>
    </source>
</evidence>
<keyword evidence="2" id="KW-1185">Reference proteome</keyword>
<name>A0ABV5I4Y9_9RHOB</name>
<sequence>MRFLTQLLYRYRERRRLRGVPGNLPPYLMRNIGLEPRVERSRPLSTLLW</sequence>
<reference evidence="1 2" key="1">
    <citation type="submission" date="2024-09" db="EMBL/GenBank/DDBJ databases">
        <authorList>
            <person name="Sun Q."/>
            <person name="Mori K."/>
        </authorList>
    </citation>
    <scope>NUCLEOTIDE SEQUENCE [LARGE SCALE GENOMIC DNA]</scope>
    <source>
        <strain evidence="1 2">CECT 9424</strain>
    </source>
</reference>
<evidence type="ECO:0008006" key="3">
    <source>
        <dbReference type="Google" id="ProtNLM"/>
    </source>
</evidence>
<dbReference type="Proteomes" id="UP001589670">
    <property type="component" value="Unassembled WGS sequence"/>
</dbReference>
<proteinExistence type="predicted"/>